<dbReference type="RefSeq" id="XP_060675967.1">
    <property type="nucleotide sequence ID" value="XM_060819984.1"/>
</dbReference>
<evidence type="ECO:0000256" key="2">
    <source>
        <dbReference type="ARBA" id="ARBA00022771"/>
    </source>
</evidence>
<feature type="domain" description="SWIM-type" evidence="6">
    <location>
        <begin position="544"/>
        <end position="578"/>
    </location>
</feature>
<dbReference type="RefSeq" id="XP_060675968.1">
    <property type="nucleotide sequence ID" value="XM_060819985.1"/>
</dbReference>
<feature type="signal peptide" evidence="5">
    <location>
        <begin position="1"/>
        <end position="17"/>
    </location>
</feature>
<evidence type="ECO:0000313" key="15">
    <source>
        <dbReference type="RefSeq" id="XP_060675971.1"/>
    </source>
</evidence>
<reference evidence="8 9" key="1">
    <citation type="submission" date="2025-05" db="UniProtKB">
        <authorList>
            <consortium name="RefSeq"/>
        </authorList>
    </citation>
    <scope>IDENTIFICATION</scope>
    <source>
        <tissue evidence="8 9">Seedling</tissue>
    </source>
</reference>
<evidence type="ECO:0000313" key="7">
    <source>
        <dbReference type="Proteomes" id="UP001652623"/>
    </source>
</evidence>
<protein>
    <submittedName>
        <fullName evidence="8 9">Uncharacterized protein LOC107433929 isoform X1</fullName>
    </submittedName>
</protein>
<evidence type="ECO:0000313" key="10">
    <source>
        <dbReference type="RefSeq" id="XP_060675966.1"/>
    </source>
</evidence>
<keyword evidence="7" id="KW-1185">Reference proteome</keyword>
<evidence type="ECO:0000313" key="14">
    <source>
        <dbReference type="RefSeq" id="XP_060675970.1"/>
    </source>
</evidence>
<accession>A0ABM4AGV8</accession>
<dbReference type="PANTHER" id="PTHR31973">
    <property type="entry name" value="POLYPROTEIN, PUTATIVE-RELATED"/>
    <property type="match status" value="1"/>
</dbReference>
<dbReference type="InterPro" id="IPR007527">
    <property type="entry name" value="Znf_SWIM"/>
</dbReference>
<evidence type="ECO:0000313" key="21">
    <source>
        <dbReference type="RefSeq" id="XP_060675977.1"/>
    </source>
</evidence>
<organism evidence="7 17">
    <name type="scientific">Ziziphus jujuba</name>
    <name type="common">Chinese jujube</name>
    <name type="synonym">Ziziphus sativa</name>
    <dbReference type="NCBI Taxonomy" id="326968"/>
    <lineage>
        <taxon>Eukaryota</taxon>
        <taxon>Viridiplantae</taxon>
        <taxon>Streptophyta</taxon>
        <taxon>Embryophyta</taxon>
        <taxon>Tracheophyta</taxon>
        <taxon>Spermatophyta</taxon>
        <taxon>Magnoliopsida</taxon>
        <taxon>eudicotyledons</taxon>
        <taxon>Gunneridae</taxon>
        <taxon>Pentapetalae</taxon>
        <taxon>rosids</taxon>
        <taxon>fabids</taxon>
        <taxon>Rosales</taxon>
        <taxon>Rhamnaceae</taxon>
        <taxon>Paliureae</taxon>
        <taxon>Ziziphus</taxon>
    </lineage>
</organism>
<keyword evidence="2 4" id="KW-0863">Zinc-finger</keyword>
<evidence type="ECO:0000313" key="18">
    <source>
        <dbReference type="RefSeq" id="XP_060675974.1"/>
    </source>
</evidence>
<dbReference type="RefSeq" id="XP_060675965.1">
    <property type="nucleotide sequence ID" value="XM_060819982.1"/>
</dbReference>
<proteinExistence type="predicted"/>
<evidence type="ECO:0000313" key="17">
    <source>
        <dbReference type="RefSeq" id="XP_060675973.1"/>
    </source>
</evidence>
<evidence type="ECO:0000313" key="12">
    <source>
        <dbReference type="RefSeq" id="XP_060675968.1"/>
    </source>
</evidence>
<dbReference type="RefSeq" id="XP_060675973.1">
    <property type="nucleotide sequence ID" value="XM_060819990.1"/>
</dbReference>
<evidence type="ECO:0000256" key="3">
    <source>
        <dbReference type="ARBA" id="ARBA00022833"/>
    </source>
</evidence>
<dbReference type="RefSeq" id="XP_060675969.1">
    <property type="nucleotide sequence ID" value="XM_060819986.1"/>
</dbReference>
<dbReference type="GeneID" id="107433929"/>
<keyword evidence="5" id="KW-0732">Signal</keyword>
<dbReference type="RefSeq" id="XP_060675964.1">
    <property type="nucleotide sequence ID" value="XM_060819981.1"/>
</dbReference>
<dbReference type="Pfam" id="PF10551">
    <property type="entry name" value="MULE"/>
    <property type="match status" value="1"/>
</dbReference>
<dbReference type="PROSITE" id="PS50966">
    <property type="entry name" value="ZF_SWIM"/>
    <property type="match status" value="1"/>
</dbReference>
<dbReference type="RefSeq" id="XP_060675966.1">
    <property type="nucleotide sequence ID" value="XM_060819983.1"/>
</dbReference>
<name>A0ABM4AGV8_ZIZJJ</name>
<dbReference type="RefSeq" id="XP_060675978.1">
    <property type="nucleotide sequence ID" value="XM_060819995.1"/>
</dbReference>
<dbReference type="RefSeq" id="XP_060675974.1">
    <property type="nucleotide sequence ID" value="XM_060819991.1"/>
</dbReference>
<evidence type="ECO:0000313" key="16">
    <source>
        <dbReference type="RefSeq" id="XP_060675972.1"/>
    </source>
</evidence>
<dbReference type="RefSeq" id="XP_060675977.1">
    <property type="nucleotide sequence ID" value="XM_060819994.1"/>
</dbReference>
<dbReference type="PANTHER" id="PTHR31973:SF113">
    <property type="entry name" value="PROTEIN FAR1-RELATED SEQUENCE 5-LIKE"/>
    <property type="match status" value="1"/>
</dbReference>
<dbReference type="Proteomes" id="UP001652623">
    <property type="component" value="Chromosome 8"/>
</dbReference>
<dbReference type="RefSeq" id="XP_060675972.1">
    <property type="nucleotide sequence ID" value="XM_060819989.1"/>
</dbReference>
<dbReference type="SMART" id="SM00575">
    <property type="entry name" value="ZnF_PMZ"/>
    <property type="match status" value="1"/>
</dbReference>
<dbReference type="InterPro" id="IPR006564">
    <property type="entry name" value="Znf_PMZ"/>
</dbReference>
<keyword evidence="3" id="KW-0862">Zinc</keyword>
<dbReference type="RefSeq" id="XP_060675975.1">
    <property type="nucleotide sequence ID" value="XM_060819992.1"/>
</dbReference>
<dbReference type="Pfam" id="PF04434">
    <property type="entry name" value="SWIM"/>
    <property type="match status" value="1"/>
</dbReference>
<evidence type="ECO:0000313" key="20">
    <source>
        <dbReference type="RefSeq" id="XP_060675976.1"/>
    </source>
</evidence>
<evidence type="ECO:0000313" key="9">
    <source>
        <dbReference type="RefSeq" id="XP_060675965.1"/>
    </source>
</evidence>
<evidence type="ECO:0000313" key="19">
    <source>
        <dbReference type="RefSeq" id="XP_060675975.1"/>
    </source>
</evidence>
<evidence type="ECO:0000313" key="11">
    <source>
        <dbReference type="RefSeq" id="XP_060675967.1"/>
    </source>
</evidence>
<evidence type="ECO:0000256" key="5">
    <source>
        <dbReference type="SAM" id="SignalP"/>
    </source>
</evidence>
<evidence type="ECO:0000313" key="8">
    <source>
        <dbReference type="RefSeq" id="XP_060675964.1"/>
    </source>
</evidence>
<evidence type="ECO:0000313" key="13">
    <source>
        <dbReference type="RefSeq" id="XP_060675969.1"/>
    </source>
</evidence>
<dbReference type="InterPro" id="IPR018289">
    <property type="entry name" value="MULE_transposase_dom"/>
</dbReference>
<evidence type="ECO:0000313" key="22">
    <source>
        <dbReference type="RefSeq" id="XP_060675978.1"/>
    </source>
</evidence>
<dbReference type="RefSeq" id="XP_060675971.1">
    <property type="nucleotide sequence ID" value="XM_060819988.1"/>
</dbReference>
<gene>
    <name evidence="8 9 10 11 12 13 14 15 16 17 18 19 20 21 22" type="primary">LOC107433929</name>
</gene>
<dbReference type="RefSeq" id="XP_060675970.1">
    <property type="nucleotide sequence ID" value="XM_060819987.1"/>
</dbReference>
<sequence length="617" mass="70038">MLLVLSLKFGIIPIVVRVGVQDCDIDGLRDICWTQHSGLSAGDSRHGESPYGSSPIDNVNDDVLASPCTENHLDIRQDSTATMAELRVNHRFSSVNAHEIIRINQIFASKNALQKKISLYALRRNFEFKVKKSDRVRYEVVCANDNCVWRMRATKLHGDNTEAFMIRAFKDEHICSLNIMKRDHRQATSSVIGDIIQPMFDGISRQYKPRDIVHDIRSNYGVNISCNKVWAAKEVALSGLWGTSEDSYAKLPLWSHVLKSKNPSTFTRIKTDDQNRFLYFFMAFGASIRGFQHMRRVVAVDGTTLKNRYRGLLYIASCLDGNNQIYPLAYGIGPGETDAAYTWFFESFKEAFGDDPNIAFISDRHKSIAKAIRTVFPNNHHGHCTYHLGTNLCAKKFKDNVNAIISTFNDAARVYIVENFDKAMQLLEGVSIEAVQYLKDASPSKWARSHFPGNKYNIMTTNIAESMNSVLIDARDKSVLPLLDHIRDVLQRWWYERRTNVAAMQTPVTNWLEKIMQDSSNNGRGLRVMPMNLYEFQVVGHGMFIGVVNLENKTCSCKEFDIDGFPCVHAIAACKHQHISPYFLCSAHYSVDSLRDAYSETIYPLGDKVNGMLQMMS</sequence>
<dbReference type="InterPro" id="IPR004332">
    <property type="entry name" value="Transposase_MuDR"/>
</dbReference>
<dbReference type="RefSeq" id="XP_060675976.1">
    <property type="nucleotide sequence ID" value="XM_060819993.1"/>
</dbReference>
<keyword evidence="1" id="KW-0479">Metal-binding</keyword>
<evidence type="ECO:0000256" key="4">
    <source>
        <dbReference type="PROSITE-ProRule" id="PRU00325"/>
    </source>
</evidence>
<feature type="chain" id="PRO_5045025758" evidence="5">
    <location>
        <begin position="18"/>
        <end position="617"/>
    </location>
</feature>
<dbReference type="Pfam" id="PF03108">
    <property type="entry name" value="DBD_Tnp_Mut"/>
    <property type="match status" value="1"/>
</dbReference>
<evidence type="ECO:0000259" key="6">
    <source>
        <dbReference type="PROSITE" id="PS50966"/>
    </source>
</evidence>
<evidence type="ECO:0000256" key="1">
    <source>
        <dbReference type="ARBA" id="ARBA00022723"/>
    </source>
</evidence>